<accession>A0A938X992</accession>
<dbReference type="PANTHER" id="PTHR21600">
    <property type="entry name" value="MITOCHONDRIAL RNA PSEUDOURIDINE SYNTHASE"/>
    <property type="match status" value="1"/>
</dbReference>
<dbReference type="InterPro" id="IPR020103">
    <property type="entry name" value="PsdUridine_synth_cat_dom_sf"/>
</dbReference>
<evidence type="ECO:0000313" key="6">
    <source>
        <dbReference type="Proteomes" id="UP000705508"/>
    </source>
</evidence>
<dbReference type="AlphaFoldDB" id="A0A938X992"/>
<dbReference type="RefSeq" id="WP_204905227.1">
    <property type="nucleotide sequence ID" value="NZ_JACJKS010000001.1"/>
</dbReference>
<feature type="domain" description="Pseudouridine synthase RsuA/RluA-like" evidence="4">
    <location>
        <begin position="14"/>
        <end position="182"/>
    </location>
</feature>
<gene>
    <name evidence="5" type="ORF">H6A20_00670</name>
</gene>
<evidence type="ECO:0000313" key="5">
    <source>
        <dbReference type="EMBL" id="MBM6947176.1"/>
    </source>
</evidence>
<reference evidence="5" key="1">
    <citation type="submission" date="2020-08" db="EMBL/GenBank/DDBJ databases">
        <authorList>
            <person name="Cejkova D."/>
            <person name="Kubasova T."/>
            <person name="Jahodarova E."/>
            <person name="Rychlik I."/>
        </authorList>
    </citation>
    <scope>NUCLEOTIDE SEQUENCE</scope>
    <source>
        <strain evidence="5">An582</strain>
    </source>
</reference>
<dbReference type="CDD" id="cd02869">
    <property type="entry name" value="PseudoU_synth_RluA_like"/>
    <property type="match status" value="1"/>
</dbReference>
<dbReference type="GO" id="GO:0003723">
    <property type="term" value="F:RNA binding"/>
    <property type="evidence" value="ECO:0007669"/>
    <property type="project" value="InterPro"/>
</dbReference>
<reference evidence="5" key="2">
    <citation type="journal article" date="2021" name="Sci. Rep.">
        <title>The distribution of antibiotic resistance genes in chicken gut microbiota commensals.</title>
        <authorList>
            <person name="Juricova H."/>
            <person name="Matiasovicova J."/>
            <person name="Kubasova T."/>
            <person name="Cejkova D."/>
            <person name="Rychlik I."/>
        </authorList>
    </citation>
    <scope>NUCLEOTIDE SEQUENCE</scope>
    <source>
        <strain evidence="5">An582</strain>
    </source>
</reference>
<comment type="catalytic activity">
    <reaction evidence="1">
        <text>a uridine in RNA = a pseudouridine in RNA</text>
        <dbReference type="Rhea" id="RHEA:48348"/>
        <dbReference type="Rhea" id="RHEA-COMP:12068"/>
        <dbReference type="Rhea" id="RHEA-COMP:12069"/>
        <dbReference type="ChEBI" id="CHEBI:65314"/>
        <dbReference type="ChEBI" id="CHEBI:65315"/>
    </reaction>
</comment>
<proteinExistence type="predicted"/>
<dbReference type="PROSITE" id="PS01129">
    <property type="entry name" value="PSI_RLU"/>
    <property type="match status" value="1"/>
</dbReference>
<dbReference type="Pfam" id="PF00849">
    <property type="entry name" value="PseudoU_synth_2"/>
    <property type="match status" value="1"/>
</dbReference>
<dbReference type="InterPro" id="IPR006145">
    <property type="entry name" value="PsdUridine_synth_RsuA/RluA"/>
</dbReference>
<comment type="caution">
    <text evidence="5">The sequence shown here is derived from an EMBL/GenBank/DDBJ whole genome shotgun (WGS) entry which is preliminary data.</text>
</comment>
<dbReference type="InterPro" id="IPR006224">
    <property type="entry name" value="PsdUridine_synth_RluA-like_CS"/>
</dbReference>
<dbReference type="InterPro" id="IPR050188">
    <property type="entry name" value="RluA_PseudoU_synthase"/>
</dbReference>
<name>A0A938X992_9CLOT</name>
<organism evidence="5 6">
    <name type="scientific">Mordavella massiliensis</name>
    <dbReference type="NCBI Taxonomy" id="1871024"/>
    <lineage>
        <taxon>Bacteria</taxon>
        <taxon>Bacillati</taxon>
        <taxon>Bacillota</taxon>
        <taxon>Clostridia</taxon>
        <taxon>Eubacteriales</taxon>
        <taxon>Clostridiaceae</taxon>
        <taxon>Mordavella</taxon>
    </lineage>
</organism>
<dbReference type="Proteomes" id="UP000705508">
    <property type="component" value="Unassembled WGS sequence"/>
</dbReference>
<evidence type="ECO:0000256" key="2">
    <source>
        <dbReference type="ARBA" id="ARBA00031870"/>
    </source>
</evidence>
<dbReference type="GO" id="GO:0009982">
    <property type="term" value="F:pseudouridine synthase activity"/>
    <property type="evidence" value="ECO:0007669"/>
    <property type="project" value="InterPro"/>
</dbReference>
<dbReference type="GO" id="GO:0140098">
    <property type="term" value="F:catalytic activity, acting on RNA"/>
    <property type="evidence" value="ECO:0007669"/>
    <property type="project" value="UniProtKB-ARBA"/>
</dbReference>
<dbReference type="GO" id="GO:0006396">
    <property type="term" value="P:RNA processing"/>
    <property type="evidence" value="ECO:0007669"/>
    <property type="project" value="UniProtKB-ARBA"/>
</dbReference>
<protein>
    <recommendedName>
        <fullName evidence="2">RNA pseudouridylate synthase</fullName>
    </recommendedName>
    <alternativeName>
        <fullName evidence="3">RNA-uridine isomerase</fullName>
    </alternativeName>
</protein>
<evidence type="ECO:0000259" key="4">
    <source>
        <dbReference type="Pfam" id="PF00849"/>
    </source>
</evidence>
<evidence type="ECO:0000256" key="3">
    <source>
        <dbReference type="ARBA" id="ARBA00033164"/>
    </source>
</evidence>
<evidence type="ECO:0000256" key="1">
    <source>
        <dbReference type="ARBA" id="ARBA00000073"/>
    </source>
</evidence>
<dbReference type="SUPFAM" id="SSF55120">
    <property type="entry name" value="Pseudouridine synthase"/>
    <property type="match status" value="1"/>
</dbReference>
<dbReference type="EMBL" id="JACJKS010000001">
    <property type="protein sequence ID" value="MBM6947176.1"/>
    <property type="molecule type" value="Genomic_DNA"/>
</dbReference>
<dbReference type="GO" id="GO:0001522">
    <property type="term" value="P:pseudouridine synthesis"/>
    <property type="evidence" value="ECO:0007669"/>
    <property type="project" value="InterPro"/>
</dbReference>
<sequence length="232" mass="25209">MQQDPFTILYEDRDIIVCTKPHGLPVQSRRHGTPDLESMLKTYLAHQNAGAGTGGREPYLAVIHRLDQPVSGILVFARTKKSAASLNAQLQTDGFGKYYRALVDGTPPAPAGTCTDYLVRDGRTNTSRVCSPDTPGARKALLEYRAVAGEAPFFPGAGEGQTELEVHLRTGRHHQIRVQLAHMGCPISGDTKYGRQAPAGGWQTLKLCACRLSFSHPATGKPMAFHLTEDIC</sequence>
<dbReference type="Gene3D" id="3.30.2350.10">
    <property type="entry name" value="Pseudouridine synthase"/>
    <property type="match status" value="1"/>
</dbReference>